<keyword evidence="1" id="KW-0472">Membrane</keyword>
<dbReference type="KEGG" id="gmc:GY4MC1_2963"/>
<keyword evidence="1" id="KW-0812">Transmembrane</keyword>
<protein>
    <submittedName>
        <fullName evidence="2">Uncharacterized protein</fullName>
    </submittedName>
</protein>
<gene>
    <name evidence="2" type="ORF">GY4MC1_2963</name>
</gene>
<accession>A0A7U3YH20</accession>
<dbReference type="EMBL" id="CP002293">
    <property type="protein sequence ID" value="ADP75648.1"/>
    <property type="molecule type" value="Genomic_DNA"/>
</dbReference>
<proteinExistence type="predicted"/>
<feature type="transmembrane region" description="Helical" evidence="1">
    <location>
        <begin position="33"/>
        <end position="50"/>
    </location>
</feature>
<organism evidence="2">
    <name type="scientific">Geobacillus sp. (strain Y4.1MC1)</name>
    <dbReference type="NCBI Taxonomy" id="581103"/>
    <lineage>
        <taxon>Bacteria</taxon>
        <taxon>Bacillati</taxon>
        <taxon>Bacillota</taxon>
        <taxon>Bacilli</taxon>
        <taxon>Bacillales</taxon>
        <taxon>Anoxybacillaceae</taxon>
        <taxon>Geobacillus</taxon>
    </lineage>
</organism>
<evidence type="ECO:0000313" key="2">
    <source>
        <dbReference type="EMBL" id="ADP75648.1"/>
    </source>
</evidence>
<feature type="transmembrane region" description="Helical" evidence="1">
    <location>
        <begin position="62"/>
        <end position="81"/>
    </location>
</feature>
<evidence type="ECO:0000256" key="1">
    <source>
        <dbReference type="SAM" id="Phobius"/>
    </source>
</evidence>
<sequence>MRRHLGKVSFALLILTFIVLAFGYGKIRGDIGTGILIAGVGLSLITALISEKGRWKTISISIISIVIGVYAFLIIAFFFGLREGF</sequence>
<dbReference type="AlphaFoldDB" id="A0A7U3YH20"/>
<keyword evidence="1" id="KW-1133">Transmembrane helix</keyword>
<name>A0A7U3YH20_GEOS0</name>
<reference evidence="2" key="1">
    <citation type="submission" date="2010-10" db="EMBL/GenBank/DDBJ databases">
        <title>Complete sequence of chromosome of Geobacillus sp. Y4.1MC1.</title>
        <authorList>
            <consortium name="US DOE Joint Genome Institute"/>
            <person name="Lucas S."/>
            <person name="Copeland A."/>
            <person name="Lapidus A."/>
            <person name="Cheng J.-F."/>
            <person name="Bruce D."/>
            <person name="Goodwin L."/>
            <person name="Pitluck S."/>
            <person name="Chertkov O."/>
            <person name="Zhang X."/>
            <person name="Detter J.C."/>
            <person name="Han C."/>
            <person name="Tapia R."/>
            <person name="Land M."/>
            <person name="Hauser L."/>
            <person name="Jeffries C."/>
            <person name="Kyrpides N."/>
            <person name="Ivanova N."/>
            <person name="Ovchinnikova G."/>
            <person name="Brumm P."/>
            <person name="Mead D."/>
            <person name="Woyke T."/>
        </authorList>
    </citation>
    <scope>NUCLEOTIDE SEQUENCE [LARGE SCALE GENOMIC DNA]</scope>
    <source>
        <strain evidence="2">Y4.1MC1</strain>
    </source>
</reference>